<dbReference type="EMBL" id="BAABME010003409">
    <property type="protein sequence ID" value="GAA0158683.1"/>
    <property type="molecule type" value="Genomic_DNA"/>
</dbReference>
<keyword evidence="3" id="KW-1185">Reference proteome</keyword>
<feature type="domain" description="Transposase (putative) gypsy type" evidence="1">
    <location>
        <begin position="68"/>
        <end position="131"/>
    </location>
</feature>
<dbReference type="InterPro" id="IPR007321">
    <property type="entry name" value="Transposase_28"/>
</dbReference>
<dbReference type="Proteomes" id="UP001454036">
    <property type="component" value="Unassembled WGS sequence"/>
</dbReference>
<accession>A0AAV3Q644</accession>
<dbReference type="AlphaFoldDB" id="A0AAV3Q644"/>
<sequence>MASLPTFVKNSLPADLTDDQLDGITTYFSIPHDKVDTRLTLRGEQLYLPQIVNDSSDPSLTPVIPRCVEAFTYGMRLPFSHFVNKLLISINRAPGQLAPIGGWLNITIFEVACRMCEVEPTVSLFSALFYVSHSQFQTIFIARRK</sequence>
<dbReference type="Pfam" id="PF04195">
    <property type="entry name" value="Transposase_28"/>
    <property type="match status" value="1"/>
</dbReference>
<organism evidence="2 3">
    <name type="scientific">Lithospermum erythrorhizon</name>
    <name type="common">Purple gromwell</name>
    <name type="synonym">Lithospermum officinale var. erythrorhizon</name>
    <dbReference type="NCBI Taxonomy" id="34254"/>
    <lineage>
        <taxon>Eukaryota</taxon>
        <taxon>Viridiplantae</taxon>
        <taxon>Streptophyta</taxon>
        <taxon>Embryophyta</taxon>
        <taxon>Tracheophyta</taxon>
        <taxon>Spermatophyta</taxon>
        <taxon>Magnoliopsida</taxon>
        <taxon>eudicotyledons</taxon>
        <taxon>Gunneridae</taxon>
        <taxon>Pentapetalae</taxon>
        <taxon>asterids</taxon>
        <taxon>lamiids</taxon>
        <taxon>Boraginales</taxon>
        <taxon>Boraginaceae</taxon>
        <taxon>Boraginoideae</taxon>
        <taxon>Lithospermeae</taxon>
        <taxon>Lithospermum</taxon>
    </lineage>
</organism>
<protein>
    <recommendedName>
        <fullName evidence="1">Transposase (putative) gypsy type domain-containing protein</fullName>
    </recommendedName>
</protein>
<proteinExistence type="predicted"/>
<comment type="caution">
    <text evidence="2">The sequence shown here is derived from an EMBL/GenBank/DDBJ whole genome shotgun (WGS) entry which is preliminary data.</text>
</comment>
<evidence type="ECO:0000259" key="1">
    <source>
        <dbReference type="Pfam" id="PF04195"/>
    </source>
</evidence>
<gene>
    <name evidence="2" type="ORF">LIER_15641</name>
</gene>
<evidence type="ECO:0000313" key="2">
    <source>
        <dbReference type="EMBL" id="GAA0158683.1"/>
    </source>
</evidence>
<reference evidence="2 3" key="1">
    <citation type="submission" date="2024-01" db="EMBL/GenBank/DDBJ databases">
        <title>The complete chloroplast genome sequence of Lithospermum erythrorhizon: insights into the phylogenetic relationship among Boraginaceae species and the maternal lineages of purple gromwells.</title>
        <authorList>
            <person name="Okada T."/>
            <person name="Watanabe K."/>
        </authorList>
    </citation>
    <scope>NUCLEOTIDE SEQUENCE [LARGE SCALE GENOMIC DNA]</scope>
</reference>
<name>A0AAV3Q644_LITER</name>
<evidence type="ECO:0000313" key="3">
    <source>
        <dbReference type="Proteomes" id="UP001454036"/>
    </source>
</evidence>